<keyword evidence="3" id="KW-1185">Reference proteome</keyword>
<gene>
    <name evidence="2" type="ORF">ADEAN_000580200</name>
</gene>
<feature type="compositionally biased region" description="Basic and acidic residues" evidence="1">
    <location>
        <begin position="96"/>
        <end position="105"/>
    </location>
</feature>
<proteinExistence type="predicted"/>
<feature type="compositionally biased region" description="Basic and acidic residues" evidence="1">
    <location>
        <begin position="421"/>
        <end position="432"/>
    </location>
</feature>
<feature type="region of interest" description="Disordered" evidence="1">
    <location>
        <begin position="1"/>
        <end position="138"/>
    </location>
</feature>
<feature type="compositionally biased region" description="Basic and acidic residues" evidence="1">
    <location>
        <begin position="16"/>
        <end position="37"/>
    </location>
</feature>
<dbReference type="EMBL" id="LR877154">
    <property type="protein sequence ID" value="CAD2218314.1"/>
    <property type="molecule type" value="Genomic_DNA"/>
</dbReference>
<feature type="region of interest" description="Disordered" evidence="1">
    <location>
        <begin position="403"/>
        <end position="492"/>
    </location>
</feature>
<dbReference type="Proteomes" id="UP000515908">
    <property type="component" value="Chromosome 10"/>
</dbReference>
<feature type="compositionally biased region" description="Acidic residues" evidence="1">
    <location>
        <begin position="107"/>
        <end position="123"/>
    </location>
</feature>
<accession>A0A7G2CHC9</accession>
<protein>
    <submittedName>
        <fullName evidence="2">Uncharacterized protein</fullName>
    </submittedName>
</protein>
<evidence type="ECO:0000313" key="3">
    <source>
        <dbReference type="Proteomes" id="UP000515908"/>
    </source>
</evidence>
<name>A0A7G2CHC9_9TRYP</name>
<feature type="compositionally biased region" description="Basic and acidic residues" evidence="1">
    <location>
        <begin position="48"/>
        <end position="86"/>
    </location>
</feature>
<organism evidence="2 3">
    <name type="scientific">Angomonas deanei</name>
    <dbReference type="NCBI Taxonomy" id="59799"/>
    <lineage>
        <taxon>Eukaryota</taxon>
        <taxon>Discoba</taxon>
        <taxon>Euglenozoa</taxon>
        <taxon>Kinetoplastea</taxon>
        <taxon>Metakinetoplastina</taxon>
        <taxon>Trypanosomatida</taxon>
        <taxon>Trypanosomatidae</taxon>
        <taxon>Strigomonadinae</taxon>
        <taxon>Angomonas</taxon>
    </lineage>
</organism>
<evidence type="ECO:0000256" key="1">
    <source>
        <dbReference type="SAM" id="MobiDB-lite"/>
    </source>
</evidence>
<dbReference type="VEuPathDB" id="TriTrypDB:ADEAN_000580200"/>
<sequence>MTTPYPPGYRPPNETKPPKETVEQPKKTETTSVDEKNAAGAKGGLFGKKKEDKGKSDNTSKDSKEGKPKEEKKGKDGDVKEDEKKIKFPNFNGVKEAMKIKKSDTSADSDDSDDSPSEDEEDWLLASPPGPESSAVAPSTTAITIRNLPAVSFIDVEEEKAVLKQLKNAKSTKKKYKKTRKIIKKNVKMTQQIGACFDAYLTYLAGIPTENVCIDDSIDKNLKTSLESMHAFRDSGAFTDYTARVEGTMSQMKAVENHASLLATTSKERRVARDKRIKAETAEAVDVADEEQYQKRMEIVNNHKEKDQLYKEEFKSFKEHSSAQLAQSMRSIFLDSAQYLEEVAATLRKCAELDQSNVLATQDLGKKFEKFEDKSSTLKERVQLFTGPISGKGGVLNDRLAVKPQGESKEQPTRGIPMSDKPAEGVVDRAQSDRAIGAKQETPYGTSSYKGNAKREADSTSNGKDAPYGSIFKTPQPPSEKRSSFTYSYPSGQRDYKKEIEDEYDIDWDLWGISKLKSDDIHRSDSEESDCNYFDSFTARPVRSATPNMDSLFPKIA</sequence>
<dbReference type="AlphaFoldDB" id="A0A7G2CHC9"/>
<reference evidence="2 3" key="1">
    <citation type="submission" date="2020-08" db="EMBL/GenBank/DDBJ databases">
        <authorList>
            <person name="Newling K."/>
            <person name="Davey J."/>
            <person name="Forrester S."/>
        </authorList>
    </citation>
    <scope>NUCLEOTIDE SEQUENCE [LARGE SCALE GENOMIC DNA]</scope>
    <source>
        <strain evidence="3">Crithidia deanei Carvalho (ATCC PRA-265)</strain>
    </source>
</reference>
<feature type="compositionally biased region" description="Pro residues" evidence="1">
    <location>
        <begin position="1"/>
        <end position="10"/>
    </location>
</feature>
<evidence type="ECO:0000313" key="2">
    <source>
        <dbReference type="EMBL" id="CAD2218314.1"/>
    </source>
</evidence>